<feature type="compositionally biased region" description="Polar residues" evidence="1">
    <location>
        <begin position="292"/>
        <end position="312"/>
    </location>
</feature>
<evidence type="ECO:0000313" key="2">
    <source>
        <dbReference type="EMBL" id="AUX47235.1"/>
    </source>
</evidence>
<dbReference type="AlphaFoldDB" id="A0A2L0F6N9"/>
<dbReference type="Proteomes" id="UP000238348">
    <property type="component" value="Chromosome"/>
</dbReference>
<feature type="region of interest" description="Disordered" evidence="1">
    <location>
        <begin position="146"/>
        <end position="179"/>
    </location>
</feature>
<feature type="region of interest" description="Disordered" evidence="1">
    <location>
        <begin position="1"/>
        <end position="69"/>
    </location>
</feature>
<protein>
    <submittedName>
        <fullName evidence="2">Uncharacterized protein</fullName>
    </submittedName>
</protein>
<sequence>MDSPVLLSTPPPCRAAASRDAERCAPRASPVTGEGQRHSLGRSLSCAPDTRAHPAAPPVRARLRQRGRAWPPRRLAVGEARCHGRGRRSGPPPMRGPAAHAFHFCIPPCPGGVSARPQFRHRAEPLSGIARNVSASEPPSGAVEVTSAASRTHQHIPPGKRRGGPRRARPSTLPAGGHRASGLAAPFCGCAGAAHPPAVSPQPAVASEQPPPGWQAERAPAGRREASVPALPPILTRRVTLVLGIRVTIARGALLLQGAERSAAAEGDIAPPSGAVVVDAAGQFVTPRLIDSRSTSGSTRRQAQRPTWTAANGSEREPDDGTGDAAGSVRRRLLVKDPGIERAVAGDVTTIQVLPRSGNLIRGCAVTIERRRALCPLSCLLPRVSSLVSPPSWLLPPRSSPDARHRGGRGDEGGLRGEPEARLRRGQAGTDGARANLALGRAASLETGKLQTDWAR</sequence>
<feature type="region of interest" description="Disordered" evidence="1">
    <location>
        <begin position="289"/>
        <end position="329"/>
    </location>
</feature>
<dbReference type="EMBL" id="CP012673">
    <property type="protein sequence ID" value="AUX47235.1"/>
    <property type="molecule type" value="Genomic_DNA"/>
</dbReference>
<proteinExistence type="predicted"/>
<evidence type="ECO:0000313" key="3">
    <source>
        <dbReference type="Proteomes" id="UP000238348"/>
    </source>
</evidence>
<reference evidence="2 3" key="1">
    <citation type="submission" date="2015-09" db="EMBL/GenBank/DDBJ databases">
        <title>Sorangium comparison.</title>
        <authorList>
            <person name="Zaburannyi N."/>
            <person name="Bunk B."/>
            <person name="Overmann J."/>
            <person name="Mueller R."/>
        </authorList>
    </citation>
    <scope>NUCLEOTIDE SEQUENCE [LARGE SCALE GENOMIC DNA]</scope>
    <source>
        <strain evidence="2 3">So ce26</strain>
    </source>
</reference>
<organism evidence="2 3">
    <name type="scientific">Sorangium cellulosum</name>
    <name type="common">Polyangium cellulosum</name>
    <dbReference type="NCBI Taxonomy" id="56"/>
    <lineage>
        <taxon>Bacteria</taxon>
        <taxon>Pseudomonadati</taxon>
        <taxon>Myxococcota</taxon>
        <taxon>Polyangia</taxon>
        <taxon>Polyangiales</taxon>
        <taxon>Polyangiaceae</taxon>
        <taxon>Sorangium</taxon>
    </lineage>
</organism>
<feature type="compositionally biased region" description="Low complexity" evidence="1">
    <location>
        <begin position="198"/>
        <end position="207"/>
    </location>
</feature>
<name>A0A2L0F6N9_SORCE</name>
<feature type="region of interest" description="Disordered" evidence="1">
    <location>
        <begin position="390"/>
        <end position="435"/>
    </location>
</feature>
<accession>A0A2L0F6N9</accession>
<feature type="region of interest" description="Disordered" evidence="1">
    <location>
        <begin position="198"/>
        <end position="225"/>
    </location>
</feature>
<gene>
    <name evidence="2" type="ORF">SOCE26_087470</name>
</gene>
<feature type="compositionally biased region" description="Basic residues" evidence="1">
    <location>
        <begin position="152"/>
        <end position="169"/>
    </location>
</feature>
<feature type="compositionally biased region" description="Basic and acidic residues" evidence="1">
    <location>
        <begin position="401"/>
        <end position="423"/>
    </location>
</feature>
<evidence type="ECO:0000256" key="1">
    <source>
        <dbReference type="SAM" id="MobiDB-lite"/>
    </source>
</evidence>